<protein>
    <recommendedName>
        <fullName evidence="4">DUF732 domain-containing protein</fullName>
    </recommendedName>
</protein>
<dbReference type="Proteomes" id="UP000003343">
    <property type="component" value="Unassembled WGS sequence"/>
</dbReference>
<gene>
    <name evidence="2" type="ORF">HMPREF0576_1093</name>
</gene>
<evidence type="ECO:0008006" key="4">
    <source>
        <dbReference type="Google" id="ProtNLM"/>
    </source>
</evidence>
<accession>E6M4B1</accession>
<sequence>MKGGGRVLRDSEDDADEAKIWDRKMKKTMIGAFVFFAAGLLLAWEFGHLNGNHPEQRSADVSAREQTYWKQITFLNPGFPPELRKEVTKMGWRACGKLESGWNPTQVLAFISESDSGFDSDKLPMPATQVQFWIGVEQSAAMSLCPKQESKLDGWLENFAPKPAPTPTVTEPA</sequence>
<evidence type="ECO:0000313" key="2">
    <source>
        <dbReference type="EMBL" id="EFU81878.1"/>
    </source>
</evidence>
<dbReference type="AlphaFoldDB" id="E6M4B1"/>
<dbReference type="EMBL" id="AEPZ01000008">
    <property type="protein sequence ID" value="EFU81878.1"/>
    <property type="molecule type" value="Genomic_DNA"/>
</dbReference>
<reference evidence="2 3" key="1">
    <citation type="submission" date="2010-12" db="EMBL/GenBank/DDBJ databases">
        <authorList>
            <person name="Muzny D."/>
            <person name="Qin X."/>
            <person name="Deng J."/>
            <person name="Jiang H."/>
            <person name="Liu Y."/>
            <person name="Qu J."/>
            <person name="Song X.-Z."/>
            <person name="Zhang L."/>
            <person name="Thornton R."/>
            <person name="Coyle M."/>
            <person name="Francisco L."/>
            <person name="Jackson L."/>
            <person name="Javaid M."/>
            <person name="Korchina V."/>
            <person name="Kovar C."/>
            <person name="Mata R."/>
            <person name="Mathew T."/>
            <person name="Ngo R."/>
            <person name="Nguyen L."/>
            <person name="Nguyen N."/>
            <person name="Okwuonu G."/>
            <person name="Ongeri F."/>
            <person name="Pham C."/>
            <person name="Simmons D."/>
            <person name="Wilczek-Boney K."/>
            <person name="Hale W."/>
            <person name="Jakkamsetti A."/>
            <person name="Pham P."/>
            <person name="Ruth R."/>
            <person name="San Lucas F."/>
            <person name="Warren J."/>
            <person name="Zhang J."/>
            <person name="Zhao Z."/>
            <person name="Zhou C."/>
            <person name="Zhu D."/>
            <person name="Lee S."/>
            <person name="Bess C."/>
            <person name="Blankenburg K."/>
            <person name="Forbes L."/>
            <person name="Fu Q."/>
            <person name="Gubbala S."/>
            <person name="Hirani K."/>
            <person name="Jayaseelan J.C."/>
            <person name="Lara F."/>
            <person name="Munidasa M."/>
            <person name="Palculict T."/>
            <person name="Patil S."/>
            <person name="Pu L.-L."/>
            <person name="Saada N."/>
            <person name="Tang L."/>
            <person name="Weissenberger G."/>
            <person name="Zhu Y."/>
            <person name="Hemphill L."/>
            <person name="Shang Y."/>
            <person name="Youmans B."/>
            <person name="Ayvaz T."/>
            <person name="Ross M."/>
            <person name="Santibanez J."/>
            <person name="Aqrawi P."/>
            <person name="Gross S."/>
            <person name="Joshi V."/>
            <person name="Fowler G."/>
            <person name="Nazareth L."/>
            <person name="Reid J."/>
            <person name="Worley K."/>
            <person name="Petrosino J."/>
            <person name="Highlander S."/>
            <person name="Gibbs R."/>
        </authorList>
    </citation>
    <scope>NUCLEOTIDE SEQUENCE [LARGE SCALE GENOMIC DNA]</scope>
    <source>
        <strain evidence="2 3">ATCC 35242</strain>
    </source>
</reference>
<dbReference type="HOGENOM" id="CLU_1592709_0_0_11"/>
<name>E6M4B1_9ACTO</name>
<keyword evidence="1" id="KW-0812">Transmembrane</keyword>
<evidence type="ECO:0000256" key="1">
    <source>
        <dbReference type="SAM" id="Phobius"/>
    </source>
</evidence>
<organism evidence="2 3">
    <name type="scientific">Mobiluncus holmesii ATCC 35242</name>
    <dbReference type="NCBI Taxonomy" id="887899"/>
    <lineage>
        <taxon>Bacteria</taxon>
        <taxon>Bacillati</taxon>
        <taxon>Actinomycetota</taxon>
        <taxon>Actinomycetes</taxon>
        <taxon>Actinomycetales</taxon>
        <taxon>Actinomycetaceae</taxon>
        <taxon>Mobiluncus</taxon>
    </lineage>
</organism>
<proteinExistence type="predicted"/>
<keyword evidence="1" id="KW-1133">Transmembrane helix</keyword>
<evidence type="ECO:0000313" key="3">
    <source>
        <dbReference type="Proteomes" id="UP000003343"/>
    </source>
</evidence>
<keyword evidence="3" id="KW-1185">Reference proteome</keyword>
<comment type="caution">
    <text evidence="2">The sequence shown here is derived from an EMBL/GenBank/DDBJ whole genome shotgun (WGS) entry which is preliminary data.</text>
</comment>
<feature type="transmembrane region" description="Helical" evidence="1">
    <location>
        <begin position="29"/>
        <end position="47"/>
    </location>
</feature>
<keyword evidence="1" id="KW-0472">Membrane</keyword>
<dbReference type="RefSeq" id="WP_004011027.1">
    <property type="nucleotide sequence ID" value="NZ_GL622346.1"/>
</dbReference>